<dbReference type="PRINTS" id="PR00344">
    <property type="entry name" value="BCTRLSENSOR"/>
</dbReference>
<feature type="domain" description="Histidine kinase" evidence="18">
    <location>
        <begin position="576"/>
        <end position="794"/>
    </location>
</feature>
<evidence type="ECO:0000256" key="6">
    <source>
        <dbReference type="ARBA" id="ARBA00022553"/>
    </source>
</evidence>
<evidence type="ECO:0000256" key="14">
    <source>
        <dbReference type="ARBA" id="ARBA00023136"/>
    </source>
</evidence>
<feature type="transmembrane region" description="Helical" evidence="17">
    <location>
        <begin position="58"/>
        <end position="89"/>
    </location>
</feature>
<reference evidence="22 23" key="1">
    <citation type="submission" date="2017-06" db="EMBL/GenBank/DDBJ databases">
        <title>Genome sequencing of cyanobaciteial culture collection at National Institute for Environmental Studies (NIES).</title>
        <authorList>
            <person name="Hirose Y."/>
            <person name="Shimura Y."/>
            <person name="Fujisawa T."/>
            <person name="Nakamura Y."/>
            <person name="Kawachi M."/>
        </authorList>
    </citation>
    <scope>NUCLEOTIDE SEQUENCE [LARGE SCALE GENOMIC DNA]</scope>
    <source>
        <strain evidence="22 23">NIES-2135</strain>
        <plasmid evidence="23">Plasmid Plasmid2 dna</plasmid>
    </source>
</reference>
<dbReference type="SMART" id="SM00086">
    <property type="entry name" value="PAC"/>
    <property type="match status" value="3"/>
</dbReference>
<evidence type="ECO:0000256" key="8">
    <source>
        <dbReference type="ARBA" id="ARBA00022692"/>
    </source>
</evidence>
<keyword evidence="16" id="KW-0175">Coiled coil</keyword>
<keyword evidence="14 17" id="KW-0472">Membrane</keyword>
<dbReference type="GO" id="GO:0005886">
    <property type="term" value="C:plasma membrane"/>
    <property type="evidence" value="ECO:0007669"/>
    <property type="project" value="UniProtKB-SubCell"/>
</dbReference>
<dbReference type="Pfam" id="PF00072">
    <property type="entry name" value="Response_reg"/>
    <property type="match status" value="1"/>
</dbReference>
<dbReference type="PROSITE" id="PS50112">
    <property type="entry name" value="PAS"/>
    <property type="match status" value="3"/>
</dbReference>
<evidence type="ECO:0000259" key="18">
    <source>
        <dbReference type="PROSITE" id="PS50109"/>
    </source>
</evidence>
<sequence length="955" mass="106291">MVTRTITAKLQRFFPAQFDLEIQASVWRYSIALLAVAAALSITLLLDPLLRGTPAALFFVAVMISSWLGGFGAGLFATLLSTVALNYFFLEPLYSLDLANLRAVFQLSVFAIAAILISSLNEAQRSAKKRADANLKAWRDSEAQFAHLSEANIIGIFQADRNGSITEANDTFLQMLGYTREDLLSGRIRWNEIVPPEYQEATQRSEWNQCSHAQQERCTTDVCTPFETEYIRKDGARVPMLLGSVTRDEQTVIGFVLDRGEFKRNEAERQQAEAALREREQRLDLATSAANLGVFEWNIQTDYAVWENARMYEIFGRTLAEGTLNKVEFINNVIHPEDREAFELKLAESMMQNSSFQGVCRIRRHDKGQWCWAEFSGQFDLAPDGTPLRLIGVIGDISDRKQAEAEREQLLHRLETSLGQLEAVINHMAEGLVVADPQGNILTFNPAALAIHGYDSLEQVQRHLHKFPETIEVHDLQGSFVPMEQWPIARALQGETFSNCEIQAHRRDIGRTFIGNYGGTPVRDKQGQVILAIVTLRDVTQQRHAQAELARSLVAEQTAREEAERANRIKDEFLAVLSHELRSPLNPILGWTKLMQSQKFSPERAAQALATIERNAKLQAQLIEDLLDVSRILQGKMVLNISSVNLATTIEAAIETVHLAAEAKNIEIHTALNDNESVVSGDAARLQQIVWNLLTNAVKFTPQGGRVEVRLDHCDRFAQIQVQDTGKGISPDFLPYVFDYFRQEDGATTRKFGGLGLGLALVQHLTEQHGGTVRAESAGEGQGATFTVRLPLQSFPSATDLERFPTTSTADLHNVNILVVDDEADTRDLMLTILEAQGAQVKVVASATEALTILAQWQPDVLISDIGMPEIDGYMLMRQVRLFEASQRELPSAQPGGRIPAISAKRNCVAIALTAYAGELDQQQALSAGFQQHLAKPIEPDKLIEAIVNLLDRLR</sequence>
<keyword evidence="12 17" id="KW-1133">Transmembrane helix</keyword>
<feature type="modified residue" description="4-aspartylphosphate" evidence="15">
    <location>
        <position position="865"/>
    </location>
</feature>
<evidence type="ECO:0000256" key="9">
    <source>
        <dbReference type="ARBA" id="ARBA00022741"/>
    </source>
</evidence>
<evidence type="ECO:0000256" key="13">
    <source>
        <dbReference type="ARBA" id="ARBA00023012"/>
    </source>
</evidence>
<evidence type="ECO:0000256" key="5">
    <source>
        <dbReference type="ARBA" id="ARBA00022475"/>
    </source>
</evidence>
<dbReference type="EC" id="2.7.13.3" evidence="4"/>
<dbReference type="SUPFAM" id="SSF55785">
    <property type="entry name" value="PYP-like sensor domain (PAS domain)"/>
    <property type="match status" value="3"/>
</dbReference>
<dbReference type="SMART" id="SM00091">
    <property type="entry name" value="PAS"/>
    <property type="match status" value="3"/>
</dbReference>
<dbReference type="InterPro" id="IPR003594">
    <property type="entry name" value="HATPase_dom"/>
</dbReference>
<dbReference type="Pfam" id="PF08447">
    <property type="entry name" value="PAS_3"/>
    <property type="match status" value="1"/>
</dbReference>
<dbReference type="Pfam" id="PF13426">
    <property type="entry name" value="PAS_9"/>
    <property type="match status" value="1"/>
</dbReference>
<evidence type="ECO:0000256" key="17">
    <source>
        <dbReference type="SAM" id="Phobius"/>
    </source>
</evidence>
<dbReference type="CDD" id="cd00082">
    <property type="entry name" value="HisKA"/>
    <property type="match status" value="1"/>
</dbReference>
<dbReference type="Pfam" id="PF08448">
    <property type="entry name" value="PAS_4"/>
    <property type="match status" value="1"/>
</dbReference>
<dbReference type="InterPro" id="IPR001610">
    <property type="entry name" value="PAC"/>
</dbReference>
<dbReference type="InterPro" id="IPR003661">
    <property type="entry name" value="HisK_dim/P_dom"/>
</dbReference>
<dbReference type="PROSITE" id="PS50113">
    <property type="entry name" value="PAC"/>
    <property type="match status" value="2"/>
</dbReference>
<protein>
    <recommendedName>
        <fullName evidence="4">histidine kinase</fullName>
        <ecNumber evidence="4">2.7.13.3</ecNumber>
    </recommendedName>
</protein>
<dbReference type="Pfam" id="PF00512">
    <property type="entry name" value="HisKA"/>
    <property type="match status" value="1"/>
</dbReference>
<keyword evidence="11" id="KW-0067">ATP-binding</keyword>
<feature type="transmembrane region" description="Helical" evidence="17">
    <location>
        <begin position="26"/>
        <end position="46"/>
    </location>
</feature>
<evidence type="ECO:0000256" key="2">
    <source>
        <dbReference type="ARBA" id="ARBA00004141"/>
    </source>
</evidence>
<evidence type="ECO:0000256" key="7">
    <source>
        <dbReference type="ARBA" id="ARBA00022679"/>
    </source>
</evidence>
<evidence type="ECO:0000256" key="3">
    <source>
        <dbReference type="ARBA" id="ARBA00004236"/>
    </source>
</evidence>
<feature type="domain" description="PAS" evidence="20">
    <location>
        <begin position="141"/>
        <end position="204"/>
    </location>
</feature>
<feature type="domain" description="PAC" evidence="21">
    <location>
        <begin position="356"/>
        <end position="409"/>
    </location>
</feature>
<comment type="catalytic activity">
    <reaction evidence="1">
        <text>ATP + protein L-histidine = ADP + protein N-phospho-L-histidine.</text>
        <dbReference type="EC" id="2.7.13.3"/>
    </reaction>
</comment>
<evidence type="ECO:0000256" key="10">
    <source>
        <dbReference type="ARBA" id="ARBA00022777"/>
    </source>
</evidence>
<dbReference type="InterPro" id="IPR036890">
    <property type="entry name" value="HATPase_C_sf"/>
</dbReference>
<evidence type="ECO:0000256" key="4">
    <source>
        <dbReference type="ARBA" id="ARBA00012438"/>
    </source>
</evidence>
<dbReference type="InterPro" id="IPR011006">
    <property type="entry name" value="CheY-like_superfamily"/>
</dbReference>
<feature type="transmembrane region" description="Helical" evidence="17">
    <location>
        <begin position="101"/>
        <end position="120"/>
    </location>
</feature>
<evidence type="ECO:0000259" key="19">
    <source>
        <dbReference type="PROSITE" id="PS50110"/>
    </source>
</evidence>
<dbReference type="AlphaFoldDB" id="A0A1Z4JSL3"/>
<keyword evidence="8 17" id="KW-0812">Transmembrane</keyword>
<dbReference type="Gene3D" id="1.10.287.130">
    <property type="match status" value="1"/>
</dbReference>
<dbReference type="Pfam" id="PF13493">
    <property type="entry name" value="DUF4118"/>
    <property type="match status" value="1"/>
</dbReference>
<dbReference type="NCBIfam" id="TIGR00229">
    <property type="entry name" value="sensory_box"/>
    <property type="match status" value="3"/>
</dbReference>
<keyword evidence="9" id="KW-0547">Nucleotide-binding</keyword>
<evidence type="ECO:0000256" key="11">
    <source>
        <dbReference type="ARBA" id="ARBA00022840"/>
    </source>
</evidence>
<keyword evidence="5" id="KW-1003">Cell membrane</keyword>
<dbReference type="Gene3D" id="3.30.450.20">
    <property type="entry name" value="PAS domain"/>
    <property type="match status" value="3"/>
</dbReference>
<proteinExistence type="predicted"/>
<evidence type="ECO:0000259" key="21">
    <source>
        <dbReference type="PROSITE" id="PS50113"/>
    </source>
</evidence>
<dbReference type="SUPFAM" id="SSF52172">
    <property type="entry name" value="CheY-like"/>
    <property type="match status" value="1"/>
</dbReference>
<gene>
    <name evidence="22" type="ORF">NIES2135_65530</name>
</gene>
<keyword evidence="23" id="KW-1185">Reference proteome</keyword>
<dbReference type="PROSITE" id="PS50110">
    <property type="entry name" value="RESPONSE_REGULATORY"/>
    <property type="match status" value="1"/>
</dbReference>
<dbReference type="SMART" id="SM00448">
    <property type="entry name" value="REC"/>
    <property type="match status" value="1"/>
</dbReference>
<accession>A0A1Z4JSL3</accession>
<dbReference type="FunFam" id="3.30.565.10:FF:000023">
    <property type="entry name" value="PAS domain-containing sensor histidine kinase"/>
    <property type="match status" value="1"/>
</dbReference>
<keyword evidence="7" id="KW-0808">Transferase</keyword>
<dbReference type="SMART" id="SM00387">
    <property type="entry name" value="HATPase_c"/>
    <property type="match status" value="1"/>
</dbReference>
<evidence type="ECO:0000256" key="12">
    <source>
        <dbReference type="ARBA" id="ARBA00022989"/>
    </source>
</evidence>
<dbReference type="InterPro" id="IPR013655">
    <property type="entry name" value="PAS_fold_3"/>
</dbReference>
<dbReference type="CDD" id="cd00130">
    <property type="entry name" value="PAS"/>
    <property type="match status" value="3"/>
</dbReference>
<dbReference type="SMART" id="SM00388">
    <property type="entry name" value="HisKA"/>
    <property type="match status" value="1"/>
</dbReference>
<dbReference type="InterPro" id="IPR000014">
    <property type="entry name" value="PAS"/>
</dbReference>
<dbReference type="Pfam" id="PF02518">
    <property type="entry name" value="HATPase_c"/>
    <property type="match status" value="1"/>
</dbReference>
<evidence type="ECO:0000256" key="1">
    <source>
        <dbReference type="ARBA" id="ARBA00000085"/>
    </source>
</evidence>
<dbReference type="SUPFAM" id="SSF55874">
    <property type="entry name" value="ATPase domain of HSP90 chaperone/DNA topoisomerase II/histidine kinase"/>
    <property type="match status" value="1"/>
</dbReference>
<evidence type="ECO:0000313" key="23">
    <source>
        <dbReference type="Proteomes" id="UP000217895"/>
    </source>
</evidence>
<evidence type="ECO:0000256" key="16">
    <source>
        <dbReference type="SAM" id="Coils"/>
    </source>
</evidence>
<dbReference type="InterPro" id="IPR001789">
    <property type="entry name" value="Sig_transdc_resp-reg_receiver"/>
</dbReference>
<keyword evidence="6 15" id="KW-0597">Phosphoprotein</keyword>
<keyword evidence="10 22" id="KW-0418">Kinase</keyword>
<dbReference type="Proteomes" id="UP000217895">
    <property type="component" value="Plasmid Plasmid2 dna"/>
</dbReference>
<evidence type="ECO:0000313" key="22">
    <source>
        <dbReference type="EMBL" id="BAY59676.1"/>
    </source>
</evidence>
<dbReference type="InterPro" id="IPR005467">
    <property type="entry name" value="His_kinase_dom"/>
</dbReference>
<dbReference type="CDD" id="cd17580">
    <property type="entry name" value="REC_2_DhkD-like"/>
    <property type="match status" value="1"/>
</dbReference>
<comment type="subcellular location">
    <subcellularLocation>
        <location evidence="3">Cell membrane</location>
    </subcellularLocation>
    <subcellularLocation>
        <location evidence="2">Membrane</location>
        <topology evidence="2">Multi-pass membrane protein</topology>
    </subcellularLocation>
</comment>
<evidence type="ECO:0000259" key="20">
    <source>
        <dbReference type="PROSITE" id="PS50112"/>
    </source>
</evidence>
<dbReference type="PANTHER" id="PTHR43547">
    <property type="entry name" value="TWO-COMPONENT HISTIDINE KINASE"/>
    <property type="match status" value="1"/>
</dbReference>
<organism evidence="22 23">
    <name type="scientific">Leptolyngbya boryana NIES-2135</name>
    <dbReference type="NCBI Taxonomy" id="1973484"/>
    <lineage>
        <taxon>Bacteria</taxon>
        <taxon>Bacillati</taxon>
        <taxon>Cyanobacteriota</taxon>
        <taxon>Cyanophyceae</taxon>
        <taxon>Leptolyngbyales</taxon>
        <taxon>Leptolyngbyaceae</taxon>
        <taxon>Leptolyngbya group</taxon>
        <taxon>Leptolyngbya</taxon>
    </lineage>
</organism>
<dbReference type="InterPro" id="IPR013656">
    <property type="entry name" value="PAS_4"/>
</dbReference>
<keyword evidence="22" id="KW-0614">Plasmid</keyword>
<geneLocation type="plasmid" evidence="22">
    <name>plasmid2</name>
</geneLocation>
<dbReference type="Gene3D" id="1.20.120.620">
    <property type="entry name" value="Backbone structure of the membrane domain of e. Coli histidine kinase receptor kdpd"/>
    <property type="match status" value="1"/>
</dbReference>
<dbReference type="InterPro" id="IPR038318">
    <property type="entry name" value="KdpD_sf"/>
</dbReference>
<dbReference type="PROSITE" id="PS50109">
    <property type="entry name" value="HIS_KIN"/>
    <property type="match status" value="1"/>
</dbReference>
<dbReference type="InterPro" id="IPR000700">
    <property type="entry name" value="PAS-assoc_C"/>
</dbReference>
<dbReference type="FunFam" id="1.10.287.130:FF:000004">
    <property type="entry name" value="Ethylene receptor 1"/>
    <property type="match status" value="1"/>
</dbReference>
<dbReference type="InterPro" id="IPR025201">
    <property type="entry name" value="KdpD_TM"/>
</dbReference>
<dbReference type="GO" id="GO:0000155">
    <property type="term" value="F:phosphorelay sensor kinase activity"/>
    <property type="evidence" value="ECO:0007669"/>
    <property type="project" value="InterPro"/>
</dbReference>
<dbReference type="GO" id="GO:0005524">
    <property type="term" value="F:ATP binding"/>
    <property type="evidence" value="ECO:0007669"/>
    <property type="project" value="UniProtKB-KW"/>
</dbReference>
<feature type="domain" description="Response regulatory" evidence="19">
    <location>
        <begin position="816"/>
        <end position="951"/>
    </location>
</feature>
<dbReference type="InterPro" id="IPR035965">
    <property type="entry name" value="PAS-like_dom_sf"/>
</dbReference>
<keyword evidence="13" id="KW-0902">Two-component regulatory system</keyword>
<dbReference type="Gene3D" id="3.40.50.2300">
    <property type="match status" value="1"/>
</dbReference>
<feature type="domain" description="PAS" evidence="20">
    <location>
        <begin position="279"/>
        <end position="353"/>
    </location>
</feature>
<dbReference type="InterPro" id="IPR036097">
    <property type="entry name" value="HisK_dim/P_sf"/>
</dbReference>
<evidence type="ECO:0000256" key="15">
    <source>
        <dbReference type="PROSITE-ProRule" id="PRU00169"/>
    </source>
</evidence>
<dbReference type="Gene3D" id="3.30.565.10">
    <property type="entry name" value="Histidine kinase-like ATPase, C-terminal domain"/>
    <property type="match status" value="1"/>
</dbReference>
<dbReference type="InterPro" id="IPR004358">
    <property type="entry name" value="Sig_transdc_His_kin-like_C"/>
</dbReference>
<feature type="coiled-coil region" evidence="16">
    <location>
        <begin position="262"/>
        <end position="289"/>
    </location>
</feature>
<dbReference type="SUPFAM" id="SSF47384">
    <property type="entry name" value="Homodimeric domain of signal transducing histidine kinase"/>
    <property type="match status" value="1"/>
</dbReference>
<dbReference type="EMBL" id="AP018205">
    <property type="protein sequence ID" value="BAY59676.1"/>
    <property type="molecule type" value="Genomic_DNA"/>
</dbReference>
<dbReference type="PANTHER" id="PTHR43547:SF2">
    <property type="entry name" value="HYBRID SIGNAL TRANSDUCTION HISTIDINE KINASE C"/>
    <property type="match status" value="1"/>
</dbReference>
<feature type="domain" description="PAC" evidence="21">
    <location>
        <begin position="498"/>
        <end position="551"/>
    </location>
</feature>
<feature type="domain" description="PAS" evidence="20">
    <location>
        <begin position="417"/>
        <end position="464"/>
    </location>
</feature>
<name>A0A1Z4JSL3_LEPBY</name>